<name>A0ABP4JI37_9MICO</name>
<dbReference type="Proteomes" id="UP001501266">
    <property type="component" value="Unassembled WGS sequence"/>
</dbReference>
<dbReference type="EMBL" id="BAAAKK010000002">
    <property type="protein sequence ID" value="GAA1420492.1"/>
    <property type="molecule type" value="Genomic_DNA"/>
</dbReference>
<proteinExistence type="predicted"/>
<accession>A0ABP4JI37</accession>
<comment type="caution">
    <text evidence="1">The sequence shown here is derived from an EMBL/GenBank/DDBJ whole genome shotgun (WGS) entry which is preliminary data.</text>
</comment>
<sequence length="277" mass="29943">MAAEDQIAAVAGELLVHSPGAALSVATAYAYSQLVHPTVKVTGQTMATAWETRLSRWLKITKDAGEMTPEGMIDKPVSERVLARSTGESTLFDDSVQQRYASGIIASSRTGESGDDRGVAFLAILEAMPASHVRLHYAFYTSMRDAILVDKIDTASTALQQSAWSLPFDAIKNLFDDANHPAWAATEAIEVLKAQGLISHWPNDEDMLRFGYTNLGLSLYGWAHGAAQIGLDLSDAEFPAHTVEGPRFESSASLFRPAQYFPDLDFTLGGATSAEKD</sequence>
<gene>
    <name evidence="1" type="ORF">GCM10009640_09900</name>
</gene>
<protein>
    <submittedName>
        <fullName evidence="1">Uncharacterized protein</fullName>
    </submittedName>
</protein>
<evidence type="ECO:0000313" key="2">
    <source>
        <dbReference type="Proteomes" id="UP001501266"/>
    </source>
</evidence>
<organism evidence="1 2">
    <name type="scientific">Agrococcus citreus</name>
    <dbReference type="NCBI Taxonomy" id="84643"/>
    <lineage>
        <taxon>Bacteria</taxon>
        <taxon>Bacillati</taxon>
        <taxon>Actinomycetota</taxon>
        <taxon>Actinomycetes</taxon>
        <taxon>Micrococcales</taxon>
        <taxon>Microbacteriaceae</taxon>
        <taxon>Agrococcus</taxon>
    </lineage>
</organism>
<dbReference type="RefSeq" id="WP_343918016.1">
    <property type="nucleotide sequence ID" value="NZ_BAAAKK010000002.1"/>
</dbReference>
<reference evidence="2" key="1">
    <citation type="journal article" date="2019" name="Int. J. Syst. Evol. Microbiol.">
        <title>The Global Catalogue of Microorganisms (GCM) 10K type strain sequencing project: providing services to taxonomists for standard genome sequencing and annotation.</title>
        <authorList>
            <consortium name="The Broad Institute Genomics Platform"/>
            <consortium name="The Broad Institute Genome Sequencing Center for Infectious Disease"/>
            <person name="Wu L."/>
            <person name="Ma J."/>
        </authorList>
    </citation>
    <scope>NUCLEOTIDE SEQUENCE [LARGE SCALE GENOMIC DNA]</scope>
    <source>
        <strain evidence="2">JCM 12398</strain>
    </source>
</reference>
<keyword evidence="2" id="KW-1185">Reference proteome</keyword>
<evidence type="ECO:0000313" key="1">
    <source>
        <dbReference type="EMBL" id="GAA1420492.1"/>
    </source>
</evidence>